<proteinExistence type="predicted"/>
<dbReference type="HOGENOM" id="CLU_3383731_0_0_6"/>
<protein>
    <submittedName>
        <fullName evidence="1">Uncharacterized protein</fullName>
    </submittedName>
</protein>
<sequence length="33" mass="3779">MSVSKSGYYDWHKRPANVISLETLPLCQDCCHP</sequence>
<name>A3DAL0_SHEB5</name>
<dbReference type="KEGG" id="sbl:Sbal_4309"/>
<gene>
    <name evidence="1" type="ordered locus">Sbal_4309</name>
</gene>
<reference evidence="1 2" key="1">
    <citation type="submission" date="2007-02" db="EMBL/GenBank/DDBJ databases">
        <title>Complete sequence of chromosome of Shewanella baltica OS155.</title>
        <authorList>
            <consortium name="US DOE Joint Genome Institute"/>
            <person name="Copeland A."/>
            <person name="Lucas S."/>
            <person name="Lapidus A."/>
            <person name="Barry K."/>
            <person name="Detter J.C."/>
            <person name="Glavina del Rio T."/>
            <person name="Hammon N."/>
            <person name="Israni S."/>
            <person name="Dalin E."/>
            <person name="Tice H."/>
            <person name="Pitluck S."/>
            <person name="Sims D.R."/>
            <person name="Brettin T."/>
            <person name="Bruce D."/>
            <person name="Han C."/>
            <person name="Tapia R."/>
            <person name="Brainard J."/>
            <person name="Schmutz J."/>
            <person name="Larimer F."/>
            <person name="Land M."/>
            <person name="Hauser L."/>
            <person name="Kyrpides N."/>
            <person name="Mikhailova N."/>
            <person name="Brettar I."/>
            <person name="Klappenbach J."/>
            <person name="Konstantinidis K."/>
            <person name="Rodrigues J."/>
            <person name="Tiedje J."/>
            <person name="Richardson P."/>
        </authorList>
    </citation>
    <scope>NUCLEOTIDE SEQUENCE [LARGE SCALE GENOMIC DNA]</scope>
    <source>
        <strain evidence="2">OS155 / ATCC BAA-1091</strain>
    </source>
</reference>
<dbReference type="AlphaFoldDB" id="A3DAL0"/>
<organism evidence="1 2">
    <name type="scientific">Shewanella baltica (strain OS155 / ATCC BAA-1091)</name>
    <dbReference type="NCBI Taxonomy" id="325240"/>
    <lineage>
        <taxon>Bacteria</taxon>
        <taxon>Pseudomonadati</taxon>
        <taxon>Pseudomonadota</taxon>
        <taxon>Gammaproteobacteria</taxon>
        <taxon>Alteromonadales</taxon>
        <taxon>Shewanellaceae</taxon>
        <taxon>Shewanella</taxon>
    </lineage>
</organism>
<keyword evidence="2" id="KW-1185">Reference proteome</keyword>
<evidence type="ECO:0000313" key="2">
    <source>
        <dbReference type="Proteomes" id="UP000001557"/>
    </source>
</evidence>
<accession>A3DAL0</accession>
<dbReference type="EMBL" id="CP000563">
    <property type="protein sequence ID" value="ABN63773.1"/>
    <property type="molecule type" value="Genomic_DNA"/>
</dbReference>
<dbReference type="STRING" id="325240.Sbal_4309"/>
<evidence type="ECO:0000313" key="1">
    <source>
        <dbReference type="EMBL" id="ABN63773.1"/>
    </source>
</evidence>
<dbReference type="Proteomes" id="UP000001557">
    <property type="component" value="Chromosome"/>
</dbReference>